<dbReference type="InterPro" id="IPR046198">
    <property type="entry name" value="DUF6230"/>
</dbReference>
<evidence type="ECO:0000313" key="1">
    <source>
        <dbReference type="EMBL" id="KJE26071.1"/>
    </source>
</evidence>
<proteinExistence type="predicted"/>
<dbReference type="RefSeq" id="WP_044732575.1">
    <property type="nucleotide sequence ID" value="NZ_JYBP01000003.1"/>
</dbReference>
<sequence>MEMAAKPVIIGGRTAKKPLLAALLGGFLFLGALLSIFGLTGVAYAVPISGVGEFTVQFDKMNGTGFKMYGGVAEAGNAPQTPVFVNEIEKATIQGLRISKDFPALGIRVIIAASEPVSIDGLVQKATQINGNISFGSLTMKESYVGDVSNPVEKAAKEFTQGADNITIENGDLKTVYLFQQKVTLPGMKVYFEKLN</sequence>
<dbReference type="Pfam" id="PF19741">
    <property type="entry name" value="DUF6230"/>
    <property type="match status" value="1"/>
</dbReference>
<name>A0A0D8BPK4_GEOKU</name>
<dbReference type="EMBL" id="JYBP01000003">
    <property type="protein sequence ID" value="KJE26071.1"/>
    <property type="molecule type" value="Genomic_DNA"/>
</dbReference>
<evidence type="ECO:0000313" key="2">
    <source>
        <dbReference type="Proteomes" id="UP000032522"/>
    </source>
</evidence>
<organism evidence="1 2">
    <name type="scientific">Geobacillus kaustophilus</name>
    <dbReference type="NCBI Taxonomy" id="1462"/>
    <lineage>
        <taxon>Bacteria</taxon>
        <taxon>Bacillati</taxon>
        <taxon>Bacillota</taxon>
        <taxon>Bacilli</taxon>
        <taxon>Bacillales</taxon>
        <taxon>Anoxybacillaceae</taxon>
        <taxon>Geobacillus</taxon>
        <taxon>Geobacillus thermoleovorans group</taxon>
    </lineage>
</organism>
<accession>A0A0D8BPK4</accession>
<dbReference type="PATRIC" id="fig|1462.6.peg.3414"/>
<dbReference type="OrthoDB" id="2967500at2"/>
<comment type="caution">
    <text evidence="1">The sequence shown here is derived from an EMBL/GenBank/DDBJ whole genome shotgun (WGS) entry which is preliminary data.</text>
</comment>
<protein>
    <submittedName>
        <fullName evidence="1">Uncharacterized protein</fullName>
    </submittedName>
</protein>
<dbReference type="Proteomes" id="UP000032522">
    <property type="component" value="Unassembled WGS sequence"/>
</dbReference>
<reference evidence="1 2" key="1">
    <citation type="submission" date="2015-01" db="EMBL/GenBank/DDBJ databases">
        <authorList>
            <person name="Filippidou S."/>
            <person name="Jeanneret N."/>
            <person name="Russel-Delif L."/>
            <person name="Junier T."/>
            <person name="Wunderlin T."/>
            <person name="Molina V."/>
            <person name="Johnson S.L."/>
            <person name="Davenport K.W."/>
            <person name="Chain P.S."/>
            <person name="Dorador C."/>
            <person name="Junier P."/>
        </authorList>
    </citation>
    <scope>NUCLEOTIDE SEQUENCE [LARGE SCALE GENOMIC DNA]</scope>
    <source>
        <strain evidence="1 2">Et7/4</strain>
    </source>
</reference>
<dbReference type="AlphaFoldDB" id="A0A0D8BPK4"/>
<gene>
    <name evidence="1" type="ORF">LG52_3112</name>
</gene>